<dbReference type="CDD" id="cd03445">
    <property type="entry name" value="Thioesterase_II_repeat2"/>
    <property type="match status" value="1"/>
</dbReference>
<dbReference type="Pfam" id="PF02551">
    <property type="entry name" value="Acyl_CoA_thio"/>
    <property type="match status" value="1"/>
</dbReference>
<dbReference type="InterPro" id="IPR042171">
    <property type="entry name" value="Acyl-CoA_hotdog"/>
</dbReference>
<dbReference type="CDD" id="cd03444">
    <property type="entry name" value="Thioesterase_II_repeat1"/>
    <property type="match status" value="1"/>
</dbReference>
<evidence type="ECO:0000256" key="2">
    <source>
        <dbReference type="ARBA" id="ARBA00022801"/>
    </source>
</evidence>
<proteinExistence type="inferred from homology"/>
<comment type="similarity">
    <text evidence="1">Belongs to the C/M/P thioester hydrolase family.</text>
</comment>
<dbReference type="RefSeq" id="WP_249480581.1">
    <property type="nucleotide sequence ID" value="NZ_CP097218.1"/>
</dbReference>
<feature type="region of interest" description="Disordered" evidence="3">
    <location>
        <begin position="38"/>
        <end position="90"/>
    </location>
</feature>
<name>A0ABY4N9E4_9MICO</name>
<dbReference type="PANTHER" id="PTHR11066">
    <property type="entry name" value="ACYL-COA THIOESTERASE"/>
    <property type="match status" value="1"/>
</dbReference>
<reference evidence="6" key="1">
    <citation type="submission" date="2022-05" db="EMBL/GenBank/DDBJ databases">
        <title>Genomic analysis of Brachybacterium sp. CBA3104.</title>
        <authorList>
            <person name="Roh S.W."/>
            <person name="Kim Y.B."/>
            <person name="Kim Y."/>
        </authorList>
    </citation>
    <scope>NUCLEOTIDE SEQUENCE</scope>
    <source>
        <strain evidence="6">CBA3104</strain>
    </source>
</reference>
<feature type="domain" description="Acyl-CoA thioesterase 2 C-terminal" evidence="4">
    <location>
        <begin position="223"/>
        <end position="333"/>
    </location>
</feature>
<dbReference type="InterPro" id="IPR029069">
    <property type="entry name" value="HotDog_dom_sf"/>
</dbReference>
<protein>
    <submittedName>
        <fullName evidence="6">Acyl-CoA thioesterase II</fullName>
    </submittedName>
</protein>
<dbReference type="Proteomes" id="UP001055868">
    <property type="component" value="Chromosome"/>
</dbReference>
<dbReference type="InterPro" id="IPR025652">
    <property type="entry name" value="TesB_C"/>
</dbReference>
<dbReference type="EMBL" id="CP097218">
    <property type="protein sequence ID" value="UQN31173.1"/>
    <property type="molecule type" value="Genomic_DNA"/>
</dbReference>
<dbReference type="Pfam" id="PF13622">
    <property type="entry name" value="4HBT_3"/>
    <property type="match status" value="1"/>
</dbReference>
<accession>A0ABY4N9E4</accession>
<evidence type="ECO:0000256" key="1">
    <source>
        <dbReference type="ARBA" id="ARBA00006538"/>
    </source>
</evidence>
<evidence type="ECO:0000313" key="7">
    <source>
        <dbReference type="Proteomes" id="UP001055868"/>
    </source>
</evidence>
<evidence type="ECO:0000259" key="5">
    <source>
        <dbReference type="Pfam" id="PF13622"/>
    </source>
</evidence>
<feature type="compositionally biased region" description="Low complexity" evidence="3">
    <location>
        <begin position="11"/>
        <end position="22"/>
    </location>
</feature>
<dbReference type="Gene3D" id="2.40.160.210">
    <property type="entry name" value="Acyl-CoA thioesterase, double hotdog domain"/>
    <property type="match status" value="1"/>
</dbReference>
<keyword evidence="7" id="KW-1185">Reference proteome</keyword>
<dbReference type="InterPro" id="IPR049449">
    <property type="entry name" value="TesB_ACOT8-like_N"/>
</dbReference>
<feature type="region of interest" description="Disordered" evidence="3">
    <location>
        <begin position="1"/>
        <end position="22"/>
    </location>
</feature>
<dbReference type="InterPro" id="IPR003703">
    <property type="entry name" value="Acyl_CoA_thio"/>
</dbReference>
<gene>
    <name evidence="6" type="ORF">M4486_07800</name>
</gene>
<evidence type="ECO:0000256" key="3">
    <source>
        <dbReference type="SAM" id="MobiDB-lite"/>
    </source>
</evidence>
<keyword evidence="2" id="KW-0378">Hydrolase</keyword>
<feature type="domain" description="Acyl-CoA thioesterase-like N-terminal HotDog" evidence="5">
    <location>
        <begin position="85"/>
        <end position="164"/>
    </location>
</feature>
<sequence>MSNAHPDPLSGPTTGADAPDPAAVSAALLDLLDLRTLEADGSDGSHGSTGTGGSGVPGTPGAAGGASAAGGGSAAVFEGDTRPQPGGHVFGGQVMGQAVVAVGRTVPETRHIHSMYSYFLAPGDPHQPIRFSVDALRDGGSFSVRRVLATQGERTILAMTASFQEVQDGLQHQDRAPQAPDPEGLPTTAEVLAGIDHPVARYWATQRPIDIRHVTDPIYLRPDGSGAESQMLWMRVLTPIEADPLVHDAILAFASDYTPFEPILRRQGLSWVTPGLRMATIDHAIWWHQHVDAGEWLLYVQRSPSASGGRGLTQGEMFARDGSLVATITQEGMIRTGADRR</sequence>
<feature type="compositionally biased region" description="Gly residues" evidence="3">
    <location>
        <begin position="47"/>
        <end position="73"/>
    </location>
</feature>
<dbReference type="SUPFAM" id="SSF54637">
    <property type="entry name" value="Thioesterase/thiol ester dehydrase-isomerase"/>
    <property type="match status" value="2"/>
</dbReference>
<evidence type="ECO:0000259" key="4">
    <source>
        <dbReference type="Pfam" id="PF02551"/>
    </source>
</evidence>
<evidence type="ECO:0000313" key="6">
    <source>
        <dbReference type="EMBL" id="UQN31173.1"/>
    </source>
</evidence>
<dbReference type="PANTHER" id="PTHR11066:SF34">
    <property type="entry name" value="ACYL-COENZYME A THIOESTERASE 8"/>
    <property type="match status" value="1"/>
</dbReference>
<organism evidence="6 7">
    <name type="scientific">Brachybacterium kimchii</name>
    <dbReference type="NCBI Taxonomy" id="2942909"/>
    <lineage>
        <taxon>Bacteria</taxon>
        <taxon>Bacillati</taxon>
        <taxon>Actinomycetota</taxon>
        <taxon>Actinomycetes</taxon>
        <taxon>Micrococcales</taxon>
        <taxon>Dermabacteraceae</taxon>
        <taxon>Brachybacterium</taxon>
    </lineage>
</organism>